<protein>
    <recommendedName>
        <fullName evidence="9">CTF/NF-I domain-containing protein</fullName>
    </recommendedName>
</protein>
<feature type="compositionally biased region" description="Polar residues" evidence="8">
    <location>
        <begin position="880"/>
        <end position="890"/>
    </location>
</feature>
<evidence type="ECO:0000313" key="10">
    <source>
        <dbReference type="EMBL" id="CAF0995306.1"/>
    </source>
</evidence>
<feature type="domain" description="CTF/NF-I" evidence="9">
    <location>
        <begin position="1"/>
        <end position="189"/>
    </location>
</feature>
<sequence length="1116" mass="123015">MSHLEGSECIEALIPFVKAFSFTWFNLQAAKRRYQKQHETPMPIEMERVMKEDFMNQRYADKIKWTVRILAKLRKDIKRECRGDLVKTITEGNIQSPCIISNADTKSKMRRIDCLRQADKVWRLDVVMVVLFRGIPLESTDGERLSKCKECKSPALCINPYHIVIHVKELEVYLVNFINNAQAAPANIIPSVFSTSELQHMATSSISEGGSTKEVLGADYLGSMLKMETDDYVDTQSVPTVQQPDLLKMCRSRKPSSSDSPRIVKRRRTLNNTCSTDEGDGPDINDDPASTYDVYEQKISTATTAEPSSSISACRASSTNDSNAYSSFSQQQQQQEEINNVSKPVMESSKVEPTTPRPPFSQIGIHNHVSLNLHFTSQQQQQQHQQHQQQQQLLPKPLSLSSSSSAAAAAATSTSQQSSDSKILSERLIETLVQRFNDSQQQQQQQQQQQRTSSHPHTIEYYHQDSSNELPSMKQKMSNKLFTKPYSATAVNILSSRERPITASSSSLTTGNNYNTSFIQSQPDDKTNSNSAMRITSAADRVLPAFHTFSELKSYLQTIGLDVELVPASNTTTTDIHQQSRNIDPVQQRISTNEQQQQQQYQVRSDTVNITQTPQQPQIVMLANSDNNRNSRNDNGQCSRSSSISVPPNVLTEKLLQYASSTSSIRHSHLSSRPSSLSSQQQQRRSPSKPPIVTEIANLLSVSNNANKDHPIVQQVTRQTLLPPPPPPPFTTSDPTTTVYHRIASADKVSTIIKRDFIHDDVHQNDPEVEEYMYTPTAGRSSKSLKTATSQTSNDTTTKSIVVLESGSASNSNDSNVSSVSSSSSTSMNNPAANNHNNNNNVSLIHSLSKSKHSSTSSSQDPRNICDLLLMLYEQERTRSTQLQQQIEQVSRQHRSRNSSGQSHSSESQTGLETPQGPTSGNTNSTRILSPAAWISTTGKDKTSVHIQQSHHQTLKFDSSASMNGSPPESQDCSPPDPTKSGLSPTKVVQFSQSIGSAQNLIPRPVPMLATNDGLVRHTSSSSSHAATPTGSNSSSNNGVIYTPGNRLFQSPLGQAFAAALSPGLSPFLSPSTSRAGTPSELMIIPADLLNVLNSRNWSEDEFLQAFVNHLDSGGV</sequence>
<dbReference type="GO" id="GO:0000978">
    <property type="term" value="F:RNA polymerase II cis-regulatory region sequence-specific DNA binding"/>
    <property type="evidence" value="ECO:0007669"/>
    <property type="project" value="TreeGrafter"/>
</dbReference>
<keyword evidence="7" id="KW-0539">Nucleus</keyword>
<dbReference type="InterPro" id="IPR000647">
    <property type="entry name" value="CTF/NFI"/>
</dbReference>
<comment type="subcellular location">
    <subcellularLocation>
        <location evidence="1">Nucleus</location>
    </subcellularLocation>
</comment>
<feature type="compositionally biased region" description="Low complexity" evidence="8">
    <location>
        <begin position="1018"/>
        <end position="1038"/>
    </location>
</feature>
<evidence type="ECO:0000256" key="8">
    <source>
        <dbReference type="SAM" id="MobiDB-lite"/>
    </source>
</evidence>
<feature type="region of interest" description="Disordered" evidence="8">
    <location>
        <begin position="880"/>
        <end position="985"/>
    </location>
</feature>
<dbReference type="Proteomes" id="UP000663828">
    <property type="component" value="Unassembled WGS sequence"/>
</dbReference>
<dbReference type="OrthoDB" id="10055441at2759"/>
<evidence type="ECO:0000313" key="12">
    <source>
        <dbReference type="Proteomes" id="UP000663828"/>
    </source>
</evidence>
<feature type="region of interest" description="Disordered" evidence="8">
    <location>
        <begin position="625"/>
        <end position="646"/>
    </location>
</feature>
<dbReference type="Proteomes" id="UP000663852">
    <property type="component" value="Unassembled WGS sequence"/>
</dbReference>
<evidence type="ECO:0000256" key="6">
    <source>
        <dbReference type="ARBA" id="ARBA00023163"/>
    </source>
</evidence>
<evidence type="ECO:0000313" key="11">
    <source>
        <dbReference type="EMBL" id="CAF1500980.1"/>
    </source>
</evidence>
<feature type="compositionally biased region" description="Low complexity" evidence="8">
    <location>
        <begin position="308"/>
        <end position="318"/>
    </location>
</feature>
<evidence type="ECO:0000259" key="9">
    <source>
        <dbReference type="PROSITE" id="PS51080"/>
    </source>
</evidence>
<keyword evidence="2" id="KW-0235">DNA replication</keyword>
<evidence type="ECO:0000256" key="5">
    <source>
        <dbReference type="ARBA" id="ARBA00023159"/>
    </source>
</evidence>
<feature type="compositionally biased region" description="Low complexity" evidence="8">
    <location>
        <begin position="898"/>
        <end position="909"/>
    </location>
</feature>
<gene>
    <name evidence="10" type="ORF">EDS130_LOCUS14603</name>
    <name evidence="11" type="ORF">XAT740_LOCUS39654</name>
</gene>
<dbReference type="GO" id="GO:0000981">
    <property type="term" value="F:DNA-binding transcription factor activity, RNA polymerase II-specific"/>
    <property type="evidence" value="ECO:0007669"/>
    <property type="project" value="TreeGrafter"/>
</dbReference>
<dbReference type="SMART" id="SM00523">
    <property type="entry name" value="DWA"/>
    <property type="match status" value="1"/>
</dbReference>
<feature type="compositionally biased region" description="Low complexity" evidence="8">
    <location>
        <begin position="440"/>
        <end position="450"/>
    </location>
</feature>
<feature type="region of interest" description="Disordered" evidence="8">
    <location>
        <begin position="775"/>
        <end position="842"/>
    </location>
</feature>
<dbReference type="GO" id="GO:0045893">
    <property type="term" value="P:positive regulation of DNA-templated transcription"/>
    <property type="evidence" value="ECO:0007669"/>
    <property type="project" value="UniProtKB-ARBA"/>
</dbReference>
<dbReference type="EMBL" id="CAJNOJ010000060">
    <property type="protein sequence ID" value="CAF0995306.1"/>
    <property type="molecule type" value="Genomic_DNA"/>
</dbReference>
<evidence type="ECO:0000256" key="3">
    <source>
        <dbReference type="ARBA" id="ARBA00023015"/>
    </source>
</evidence>
<keyword evidence="5" id="KW-0010">Activator</keyword>
<feature type="compositionally biased region" description="Polar residues" evidence="8">
    <location>
        <begin position="298"/>
        <end position="307"/>
    </location>
</feature>
<dbReference type="Gene3D" id="3.90.520.10">
    <property type="entry name" value="SMAD MH1 domain"/>
    <property type="match status" value="1"/>
</dbReference>
<feature type="region of interest" description="Disordered" evidence="8">
    <location>
        <begin position="662"/>
        <end position="689"/>
    </location>
</feature>
<dbReference type="GO" id="GO:0006260">
    <property type="term" value="P:DNA replication"/>
    <property type="evidence" value="ECO:0007669"/>
    <property type="project" value="UniProtKB-KW"/>
</dbReference>
<feature type="compositionally biased region" description="Polar residues" evidence="8">
    <location>
        <begin position="319"/>
        <end position="329"/>
    </location>
</feature>
<accession>A0A815TBW5</accession>
<feature type="compositionally biased region" description="Low complexity" evidence="8">
    <location>
        <begin position="625"/>
        <end position="635"/>
    </location>
</feature>
<feature type="compositionally biased region" description="Polar residues" evidence="8">
    <location>
        <begin position="910"/>
        <end position="928"/>
    </location>
</feature>
<proteinExistence type="predicted"/>
<reference evidence="11" key="1">
    <citation type="submission" date="2021-02" db="EMBL/GenBank/DDBJ databases">
        <authorList>
            <person name="Nowell W R."/>
        </authorList>
    </citation>
    <scope>NUCLEOTIDE SEQUENCE</scope>
</reference>
<dbReference type="EMBL" id="CAJNOR010004421">
    <property type="protein sequence ID" value="CAF1500980.1"/>
    <property type="molecule type" value="Genomic_DNA"/>
</dbReference>
<feature type="compositionally biased region" description="Polar residues" evidence="8">
    <location>
        <begin position="636"/>
        <end position="646"/>
    </location>
</feature>
<organism evidence="11 12">
    <name type="scientific">Adineta ricciae</name>
    <name type="common">Rotifer</name>
    <dbReference type="NCBI Taxonomy" id="249248"/>
    <lineage>
        <taxon>Eukaryota</taxon>
        <taxon>Metazoa</taxon>
        <taxon>Spiralia</taxon>
        <taxon>Gnathifera</taxon>
        <taxon>Rotifera</taxon>
        <taxon>Eurotatoria</taxon>
        <taxon>Bdelloidea</taxon>
        <taxon>Adinetida</taxon>
        <taxon>Adinetidae</taxon>
        <taxon>Adineta</taxon>
    </lineage>
</organism>
<dbReference type="PANTHER" id="PTHR11492:SF8">
    <property type="entry name" value="NUCLEAR FACTOR I, ISOFORM B"/>
    <property type="match status" value="1"/>
</dbReference>
<feature type="region of interest" description="Disordered" evidence="8">
    <location>
        <begin position="437"/>
        <end position="456"/>
    </location>
</feature>
<feature type="compositionally biased region" description="Low complexity" evidence="8">
    <location>
        <begin position="662"/>
        <end position="685"/>
    </location>
</feature>
<dbReference type="Pfam" id="PF03165">
    <property type="entry name" value="MH1"/>
    <property type="match status" value="1"/>
</dbReference>
<dbReference type="InterPro" id="IPR003619">
    <property type="entry name" value="MAD_homology1_Dwarfin-type"/>
</dbReference>
<evidence type="ECO:0000256" key="4">
    <source>
        <dbReference type="ARBA" id="ARBA00023125"/>
    </source>
</evidence>
<evidence type="ECO:0000256" key="7">
    <source>
        <dbReference type="ARBA" id="ARBA00023242"/>
    </source>
</evidence>
<feature type="compositionally biased region" description="Acidic residues" evidence="8">
    <location>
        <begin position="277"/>
        <end position="286"/>
    </location>
</feature>
<dbReference type="InterPro" id="IPR036578">
    <property type="entry name" value="SMAD_MH1_sf"/>
</dbReference>
<name>A0A815TBW5_ADIRI</name>
<feature type="compositionally biased region" description="Polar residues" evidence="8">
    <location>
        <begin position="945"/>
        <end position="973"/>
    </location>
</feature>
<dbReference type="InterPro" id="IPR020604">
    <property type="entry name" value="CTF/NFI_DNA-bd-dom"/>
</dbReference>
<feature type="region of interest" description="Disordered" evidence="8">
    <location>
        <begin position="376"/>
        <end position="423"/>
    </location>
</feature>
<dbReference type="InterPro" id="IPR019548">
    <property type="entry name" value="CTF/NFI_DNA-bd_N"/>
</dbReference>
<dbReference type="PROSITE" id="PS51080">
    <property type="entry name" value="CTF_NFI_2"/>
    <property type="match status" value="1"/>
</dbReference>
<evidence type="ECO:0000256" key="1">
    <source>
        <dbReference type="ARBA" id="ARBA00004123"/>
    </source>
</evidence>
<keyword evidence="12" id="KW-1185">Reference proteome</keyword>
<evidence type="ECO:0000256" key="2">
    <source>
        <dbReference type="ARBA" id="ARBA00022705"/>
    </source>
</evidence>
<feature type="compositionally biased region" description="Low complexity" evidence="8">
    <location>
        <begin position="787"/>
        <end position="842"/>
    </location>
</feature>
<dbReference type="PANTHER" id="PTHR11492">
    <property type="entry name" value="NUCLEAR FACTOR I"/>
    <property type="match status" value="1"/>
</dbReference>
<dbReference type="SUPFAM" id="SSF56366">
    <property type="entry name" value="SMAD MH1 domain"/>
    <property type="match status" value="1"/>
</dbReference>
<keyword evidence="3" id="KW-0805">Transcription regulation</keyword>
<keyword evidence="6" id="KW-0804">Transcription</keyword>
<feature type="compositionally biased region" description="Low complexity" evidence="8">
    <location>
        <begin position="377"/>
        <end position="419"/>
    </location>
</feature>
<comment type="caution">
    <text evidence="11">The sequence shown here is derived from an EMBL/GenBank/DDBJ whole genome shotgun (WGS) entry which is preliminary data.</text>
</comment>
<feature type="region of interest" description="Disordered" evidence="8">
    <location>
        <begin position="1015"/>
        <end position="1038"/>
    </location>
</feature>
<dbReference type="AlphaFoldDB" id="A0A815TBW5"/>
<dbReference type="Pfam" id="PF10524">
    <property type="entry name" value="NfI_DNAbd_pre-N"/>
    <property type="match status" value="1"/>
</dbReference>
<feature type="region of interest" description="Disordered" evidence="8">
    <location>
        <begin position="250"/>
        <end position="364"/>
    </location>
</feature>
<dbReference type="GO" id="GO:0005634">
    <property type="term" value="C:nucleus"/>
    <property type="evidence" value="ECO:0007669"/>
    <property type="project" value="UniProtKB-SubCell"/>
</dbReference>
<keyword evidence="4" id="KW-0238">DNA-binding</keyword>